<name>A0AC60QAM8_IXOPE</name>
<comment type="caution">
    <text evidence="1">The sequence shown here is derived from an EMBL/GenBank/DDBJ whole genome shotgun (WGS) entry which is preliminary data.</text>
</comment>
<accession>A0AC60QAM8</accession>
<gene>
    <name evidence="1" type="ORF">HPB47_022246</name>
</gene>
<evidence type="ECO:0000313" key="2">
    <source>
        <dbReference type="Proteomes" id="UP000805193"/>
    </source>
</evidence>
<proteinExistence type="predicted"/>
<sequence length="192" mass="20905">MGDAPLGAAAGESHTLTCSERSADKIKNEFLSLLKNLPPGTSSKPDRPLRDTHGQYAIESLASDADMDRPFTPGEGRLILRLLPNPKLDLPPLQPDLPHWEDLGDITNTRQLFRNRHSQTLARLTTAHETMVSTWNDPLHIRLVAYMDAAADDGPAGPLCSAAVVVPELSTSSSRERPSRTTSREGNLKPSP</sequence>
<reference evidence="1 2" key="1">
    <citation type="journal article" date="2020" name="Cell">
        <title>Large-Scale Comparative Analyses of Tick Genomes Elucidate Their Genetic Diversity and Vector Capacities.</title>
        <authorList>
            <consortium name="Tick Genome and Microbiome Consortium (TIGMIC)"/>
            <person name="Jia N."/>
            <person name="Wang J."/>
            <person name="Shi W."/>
            <person name="Du L."/>
            <person name="Sun Y."/>
            <person name="Zhan W."/>
            <person name="Jiang J.F."/>
            <person name="Wang Q."/>
            <person name="Zhang B."/>
            <person name="Ji P."/>
            <person name="Bell-Sakyi L."/>
            <person name="Cui X.M."/>
            <person name="Yuan T.T."/>
            <person name="Jiang B.G."/>
            <person name="Yang W.F."/>
            <person name="Lam T.T."/>
            <person name="Chang Q.C."/>
            <person name="Ding S.J."/>
            <person name="Wang X.J."/>
            <person name="Zhu J.G."/>
            <person name="Ruan X.D."/>
            <person name="Zhao L."/>
            <person name="Wei J.T."/>
            <person name="Ye R.Z."/>
            <person name="Que T.C."/>
            <person name="Du C.H."/>
            <person name="Zhou Y.H."/>
            <person name="Cheng J.X."/>
            <person name="Dai P.F."/>
            <person name="Guo W.B."/>
            <person name="Han X.H."/>
            <person name="Huang E.J."/>
            <person name="Li L.F."/>
            <person name="Wei W."/>
            <person name="Gao Y.C."/>
            <person name="Liu J.Z."/>
            <person name="Shao H.Z."/>
            <person name="Wang X."/>
            <person name="Wang C.C."/>
            <person name="Yang T.C."/>
            <person name="Huo Q.B."/>
            <person name="Li W."/>
            <person name="Chen H.Y."/>
            <person name="Chen S.E."/>
            <person name="Zhou L.G."/>
            <person name="Ni X.B."/>
            <person name="Tian J.H."/>
            <person name="Sheng Y."/>
            <person name="Liu T."/>
            <person name="Pan Y.S."/>
            <person name="Xia L.Y."/>
            <person name="Li J."/>
            <person name="Zhao F."/>
            <person name="Cao W.C."/>
        </authorList>
    </citation>
    <scope>NUCLEOTIDE SEQUENCE [LARGE SCALE GENOMIC DNA]</scope>
    <source>
        <strain evidence="1">Iper-2018</strain>
    </source>
</reference>
<organism evidence="1 2">
    <name type="scientific">Ixodes persulcatus</name>
    <name type="common">Taiga tick</name>
    <dbReference type="NCBI Taxonomy" id="34615"/>
    <lineage>
        <taxon>Eukaryota</taxon>
        <taxon>Metazoa</taxon>
        <taxon>Ecdysozoa</taxon>
        <taxon>Arthropoda</taxon>
        <taxon>Chelicerata</taxon>
        <taxon>Arachnida</taxon>
        <taxon>Acari</taxon>
        <taxon>Parasitiformes</taxon>
        <taxon>Ixodida</taxon>
        <taxon>Ixodoidea</taxon>
        <taxon>Ixodidae</taxon>
        <taxon>Ixodinae</taxon>
        <taxon>Ixodes</taxon>
    </lineage>
</organism>
<protein>
    <submittedName>
        <fullName evidence="1">Uncharacterized protein</fullName>
    </submittedName>
</protein>
<dbReference type="EMBL" id="JABSTQ010009275">
    <property type="protein sequence ID" value="KAG0430947.1"/>
    <property type="molecule type" value="Genomic_DNA"/>
</dbReference>
<keyword evidence="2" id="KW-1185">Reference proteome</keyword>
<dbReference type="Proteomes" id="UP000805193">
    <property type="component" value="Unassembled WGS sequence"/>
</dbReference>
<evidence type="ECO:0000313" key="1">
    <source>
        <dbReference type="EMBL" id="KAG0430947.1"/>
    </source>
</evidence>